<dbReference type="Proteomes" id="UP001158045">
    <property type="component" value="Unassembled WGS sequence"/>
</dbReference>
<organism evidence="1 2">
    <name type="scientific">Fusibacter bizertensis</name>
    <dbReference type="NCBI Taxonomy" id="1488331"/>
    <lineage>
        <taxon>Bacteria</taxon>
        <taxon>Bacillati</taxon>
        <taxon>Bacillota</taxon>
        <taxon>Clostridia</taxon>
        <taxon>Eubacteriales</taxon>
        <taxon>Eubacteriales Family XII. Incertae Sedis</taxon>
        <taxon>Fusibacter</taxon>
    </lineage>
</organism>
<protein>
    <submittedName>
        <fullName evidence="1">Uncharacterized protein</fullName>
    </submittedName>
</protein>
<reference evidence="1 2" key="1">
    <citation type="submission" date="2023-04" db="EMBL/GenBank/DDBJ databases">
        <title>Fusibacter bizertensis strain WBS, isolated from littoral bottom sediments of the Arctic seas - biochemical and genomic analysis.</title>
        <authorList>
            <person name="Brioukhanov A.L."/>
        </authorList>
    </citation>
    <scope>NUCLEOTIDE SEQUENCE [LARGE SCALE GENOMIC DNA]</scope>
    <source>
        <strain evidence="1 2">WBS</strain>
    </source>
</reference>
<dbReference type="RefSeq" id="WP_281095239.1">
    <property type="nucleotide sequence ID" value="NZ_JARYZI010000011.1"/>
</dbReference>
<dbReference type="EMBL" id="JARYZI010000011">
    <property type="protein sequence ID" value="MDH8679343.1"/>
    <property type="molecule type" value="Genomic_DNA"/>
</dbReference>
<evidence type="ECO:0000313" key="1">
    <source>
        <dbReference type="EMBL" id="MDH8679343.1"/>
    </source>
</evidence>
<gene>
    <name evidence="1" type="ORF">QE109_14390</name>
</gene>
<sequence>MAEFLQSKGFGASPNHSMGGQLDYSMAVEWAGFGITGRHSMAITPKN</sequence>
<keyword evidence="2" id="KW-1185">Reference proteome</keyword>
<comment type="caution">
    <text evidence="1">The sequence shown here is derived from an EMBL/GenBank/DDBJ whole genome shotgun (WGS) entry which is preliminary data.</text>
</comment>
<accession>A0ABT6NFY3</accession>
<evidence type="ECO:0000313" key="2">
    <source>
        <dbReference type="Proteomes" id="UP001158045"/>
    </source>
</evidence>
<proteinExistence type="predicted"/>
<name>A0ABT6NFY3_9FIRM</name>